<keyword evidence="9" id="KW-0547">Nucleotide-binding</keyword>
<organism evidence="21 22">
    <name type="scientific">Actinidia rufa</name>
    <dbReference type="NCBI Taxonomy" id="165716"/>
    <lineage>
        <taxon>Eukaryota</taxon>
        <taxon>Viridiplantae</taxon>
        <taxon>Streptophyta</taxon>
        <taxon>Embryophyta</taxon>
        <taxon>Tracheophyta</taxon>
        <taxon>Spermatophyta</taxon>
        <taxon>Magnoliopsida</taxon>
        <taxon>eudicotyledons</taxon>
        <taxon>Gunneridae</taxon>
        <taxon>Pentapetalae</taxon>
        <taxon>asterids</taxon>
        <taxon>Ericales</taxon>
        <taxon>Actinidiaceae</taxon>
        <taxon>Actinidia</taxon>
    </lineage>
</organism>
<dbReference type="EMBL" id="BJWL01000006">
    <property type="protein sequence ID" value="GFY88257.1"/>
    <property type="molecule type" value="Genomic_DNA"/>
</dbReference>
<dbReference type="GO" id="GO:0050521">
    <property type="term" value="F:alpha-glucan, water dikinase activity"/>
    <property type="evidence" value="ECO:0007669"/>
    <property type="project" value="UniProtKB-EC"/>
</dbReference>
<evidence type="ECO:0000256" key="3">
    <source>
        <dbReference type="ARBA" id="ARBA00007837"/>
    </source>
</evidence>
<evidence type="ECO:0000259" key="17">
    <source>
        <dbReference type="Pfam" id="PF01326"/>
    </source>
</evidence>
<evidence type="ECO:0000256" key="1">
    <source>
        <dbReference type="ARBA" id="ARBA00001946"/>
    </source>
</evidence>
<keyword evidence="22" id="KW-1185">Reference proteome</keyword>
<dbReference type="GO" id="GO:0046872">
    <property type="term" value="F:metal ion binding"/>
    <property type="evidence" value="ECO:0007669"/>
    <property type="project" value="UniProtKB-KW"/>
</dbReference>
<keyword evidence="16" id="KW-0812">Transmembrane</keyword>
<keyword evidence="14" id="KW-0119">Carbohydrate metabolism</keyword>
<dbReference type="Proteomes" id="UP000585474">
    <property type="component" value="Unassembled WGS sequence"/>
</dbReference>
<keyword evidence="11" id="KW-0067">ATP-binding</keyword>
<accession>A0A7J0ERR2</accession>
<keyword evidence="13" id="KW-0809">Transit peptide</keyword>
<keyword evidence="16" id="KW-1133">Transmembrane helix</keyword>
<dbReference type="EC" id="2.7.9.4" evidence="15"/>
<comment type="similarity">
    <text evidence="3">Belongs to the PEP-utilizing enzyme family.</text>
</comment>
<keyword evidence="6" id="KW-0934">Plastid</keyword>
<dbReference type="OrthoDB" id="6123450at2759"/>
<feature type="domain" description="Alpha-glucan water dikinase phosphohistidine-like" evidence="18">
    <location>
        <begin position="916"/>
        <end position="1022"/>
    </location>
</feature>
<dbReference type="GO" id="GO:0009507">
    <property type="term" value="C:chloroplast"/>
    <property type="evidence" value="ECO:0007669"/>
    <property type="project" value="UniProtKB-SubCell"/>
</dbReference>
<protein>
    <recommendedName>
        <fullName evidence="15">alpha-glucan, water dikinase</fullName>
        <ecNumber evidence="15">2.7.9.4</ecNumber>
    </recommendedName>
</protein>
<dbReference type="Pfam" id="PF23229">
    <property type="entry name" value="DUF7067"/>
    <property type="match status" value="1"/>
</dbReference>
<dbReference type="Pfam" id="PF23166">
    <property type="entry name" value="Ig_N_CWD1"/>
    <property type="match status" value="2"/>
</dbReference>
<evidence type="ECO:0000256" key="9">
    <source>
        <dbReference type="ARBA" id="ARBA00022741"/>
    </source>
</evidence>
<keyword evidence="10 21" id="KW-0418">Kinase</keyword>
<dbReference type="InterPro" id="IPR013815">
    <property type="entry name" value="ATP_grasp_subdomain_1"/>
</dbReference>
<dbReference type="InterPro" id="IPR055495">
    <property type="entry name" value="CWD_DUF7067"/>
</dbReference>
<evidence type="ECO:0000256" key="13">
    <source>
        <dbReference type="ARBA" id="ARBA00022946"/>
    </source>
</evidence>
<dbReference type="FunFam" id="3.30.1490.20:FF:000033">
    <property type="entry name" value="alpha-glucan water dikinase, chloroplastic isoform X2"/>
    <property type="match status" value="1"/>
</dbReference>
<evidence type="ECO:0000256" key="6">
    <source>
        <dbReference type="ARBA" id="ARBA00022640"/>
    </source>
</evidence>
<dbReference type="InterPro" id="IPR056301">
    <property type="entry name" value="GWD-like_N_Ig"/>
</dbReference>
<evidence type="ECO:0000256" key="10">
    <source>
        <dbReference type="ARBA" id="ARBA00022777"/>
    </source>
</evidence>
<dbReference type="Gene3D" id="3.30.470.20">
    <property type="entry name" value="ATP-grasp fold, B domain"/>
    <property type="match status" value="1"/>
</dbReference>
<evidence type="ECO:0000256" key="14">
    <source>
        <dbReference type="ARBA" id="ARBA00023277"/>
    </source>
</evidence>
<evidence type="ECO:0000259" key="19">
    <source>
        <dbReference type="Pfam" id="PF23166"/>
    </source>
</evidence>
<feature type="domain" description="Alpha-glucan water dikinase-like N-terminal Ig-like" evidence="19">
    <location>
        <begin position="92"/>
        <end position="210"/>
    </location>
</feature>
<keyword evidence="5" id="KW-0150">Chloroplast</keyword>
<name>A0A7J0ERR2_9ERIC</name>
<evidence type="ECO:0000256" key="12">
    <source>
        <dbReference type="ARBA" id="ARBA00022842"/>
    </source>
</evidence>
<feature type="domain" description="DUF7067" evidence="20">
    <location>
        <begin position="227"/>
        <end position="283"/>
    </location>
</feature>
<keyword evidence="8" id="KW-0479">Metal-binding</keyword>
<reference evidence="21 22" key="1">
    <citation type="submission" date="2019-07" db="EMBL/GenBank/DDBJ databases">
        <title>De Novo Assembly of kiwifruit Actinidia rufa.</title>
        <authorList>
            <person name="Sugita-Konishi S."/>
            <person name="Sato K."/>
            <person name="Mori E."/>
            <person name="Abe Y."/>
            <person name="Kisaki G."/>
            <person name="Hamano K."/>
            <person name="Suezawa K."/>
            <person name="Otani M."/>
            <person name="Fukuda T."/>
            <person name="Manabe T."/>
            <person name="Gomi K."/>
            <person name="Tabuchi M."/>
            <person name="Akimitsu K."/>
            <person name="Kataoka I."/>
        </authorList>
    </citation>
    <scope>NUCLEOTIDE SEQUENCE [LARGE SCALE GENOMIC DNA]</scope>
    <source>
        <strain evidence="22">cv. Fuchu</strain>
    </source>
</reference>
<evidence type="ECO:0000313" key="21">
    <source>
        <dbReference type="EMBL" id="GFY88257.1"/>
    </source>
</evidence>
<comment type="subcellular location">
    <subcellularLocation>
        <location evidence="2">Plastid</location>
        <location evidence="2">Chloroplast</location>
    </subcellularLocation>
</comment>
<proteinExistence type="inferred from homology"/>
<evidence type="ECO:0000256" key="7">
    <source>
        <dbReference type="ARBA" id="ARBA00022679"/>
    </source>
</evidence>
<dbReference type="SUPFAM" id="SSF56059">
    <property type="entry name" value="Glutathione synthetase ATP-binding domain-like"/>
    <property type="match status" value="1"/>
</dbReference>
<dbReference type="PANTHER" id="PTHR46999">
    <property type="entry name" value="ALPHA-GLUCAN WATER DIKINASE 1, CHLOROPLASTIC-RELATED"/>
    <property type="match status" value="1"/>
</dbReference>
<evidence type="ECO:0000256" key="5">
    <source>
        <dbReference type="ARBA" id="ARBA00022528"/>
    </source>
</evidence>
<feature type="domain" description="Alpha-glucan water dikinase-like N-terminal Ig-like" evidence="19">
    <location>
        <begin position="355"/>
        <end position="480"/>
    </location>
</feature>
<dbReference type="PANTHER" id="PTHR46999:SF1">
    <property type="entry name" value="ALPHA-GLUCAN WATER DIKINASE 1, CHLOROPLASTIC"/>
    <property type="match status" value="1"/>
</dbReference>
<dbReference type="Pfam" id="PF01326">
    <property type="entry name" value="PPDK_N"/>
    <property type="match status" value="1"/>
</dbReference>
<dbReference type="InterPro" id="IPR002192">
    <property type="entry name" value="PPDK_AMP/ATP-bd"/>
</dbReference>
<comment type="caution">
    <text evidence="21">The sequence shown here is derived from an EMBL/GenBank/DDBJ whole genome shotgun (WGS) entry which is preliminary data.</text>
</comment>
<evidence type="ECO:0000313" key="22">
    <source>
        <dbReference type="Proteomes" id="UP000585474"/>
    </source>
</evidence>
<dbReference type="InterPro" id="IPR054481">
    <property type="entry name" value="GWD1_pHisD"/>
</dbReference>
<evidence type="ECO:0000256" key="2">
    <source>
        <dbReference type="ARBA" id="ARBA00004229"/>
    </source>
</evidence>
<dbReference type="Gene3D" id="3.30.1490.20">
    <property type="entry name" value="ATP-grasp fold, A domain"/>
    <property type="match status" value="1"/>
</dbReference>
<keyword evidence="21" id="KW-0670">Pyruvate</keyword>
<evidence type="ECO:0000256" key="16">
    <source>
        <dbReference type="SAM" id="Phobius"/>
    </source>
</evidence>
<evidence type="ECO:0000259" key="20">
    <source>
        <dbReference type="Pfam" id="PF23229"/>
    </source>
</evidence>
<comment type="subunit">
    <text evidence="4">Homodimer.</text>
</comment>
<evidence type="ECO:0000259" key="18">
    <source>
        <dbReference type="Pfam" id="PF22973"/>
    </source>
</evidence>
<keyword evidence="12" id="KW-0460">Magnesium</keyword>
<evidence type="ECO:0000256" key="4">
    <source>
        <dbReference type="ARBA" id="ARBA00011738"/>
    </source>
</evidence>
<gene>
    <name evidence="21" type="ORF">Acr_06g0001970</name>
</gene>
<evidence type="ECO:0000256" key="11">
    <source>
        <dbReference type="ARBA" id="ARBA00022840"/>
    </source>
</evidence>
<keyword evidence="7" id="KW-0808">Transferase</keyword>
<dbReference type="Pfam" id="PF22973">
    <property type="entry name" value="GWD1_pHisD"/>
    <property type="match status" value="1"/>
</dbReference>
<dbReference type="GO" id="GO:0005524">
    <property type="term" value="F:ATP binding"/>
    <property type="evidence" value="ECO:0007669"/>
    <property type="project" value="UniProtKB-KW"/>
</dbReference>
<evidence type="ECO:0000256" key="8">
    <source>
        <dbReference type="ARBA" id="ARBA00022723"/>
    </source>
</evidence>
<evidence type="ECO:0000256" key="15">
    <source>
        <dbReference type="ARBA" id="ARBA00066331"/>
    </source>
</evidence>
<sequence>MSNSIGHNFLRQSLLAPAVLEHQSKINSSCTVGNTLFQVQASSQIRKSPITTEFRGIYLNVRKSKLPVETHRVNSAFPRAALATDLPSEQLAEMFDLDGNTKLQVHITAPTPGSASQISIQVTNGSDPLVLHWGAIQNRKEKWVLPTRRPEGTTVYKNKALRSPFVKSDSNSFVKIEIDDPTIQAIEFLIVDEQHNKWFKNGDENFHVKLPVKDKLIQNISVPEDLIQAYVRWEKAGKPNYSPDQQLVTLESLKEFEEARKELQIELDKGTSVDEIRKKITKGEIQTKVAKQLERKKYFTVEKIQRKKRDLMKLVNKYTAGSVEEKILVEPQTLSTIECFAKEKEEQGGGPIINKKIFRLDDKELLVLVTKPAGKTKVHLATDLTEPVTLHWALSRNPGEWLKDLWMFYRRHLQVYCHLFQLPQKKAIDTQFVYISDDPLYKVQSVEIEIGDESFVGMPFVLLSGSSWIKNKGSDFYVEFGVGSKQALKDAGDGRGTAKALLDKIAGLESEAQKSFMHRFNIAADLVDQAKDAGELGFAGILVWMRFMATRQLIWNKNYNVKPREISKAQDRLTDLLQNIYRTHPHYRELLRMILSTVGRGGEGDVGQRIRDEILVIQALIDHIKSDFDVSVYWKTLNENGITKERLLSYDRGIHSEPNFRRDQKDSLLRDLGNYMRTLKAVHSGADLESAISNCMGYRSEGQGFMVGVKINPISGLPSGFPELLQFVLEHVEDKNVEALLEGLLEARAELRPVLSQSNDRLRDLLFLDIALDSCVRTAIERGYEELNSAKPEKLMYFIALVLENLALSSDDNEDLIYCLKGWNQACSMLMNGDNQWALYAKSVLDRTRLALASKAERYHHLLQPSAEYLGTQLGVDQWAVNIFTEEIIRAGSAASLSSLLNRLDPVLRETANLGSWQVISPIEAVGYVVVVDELLAVQNKSYEQPTILVAKSVKGEEEIPDGTVAVLTPDMPDVLSHVSVRARNSKVCFATCFDPNILADLQANEGKLLHLKPTSADVVYRFLLVLDLSKVEGDLTTGRSAIFKEGDPLPSVKLVKKQFSGKYAISAEEFTSEMVGAKSRNIAYLKGKVPSGVGIPTSVALPFGVFENVISDGLNQGVAKKLQFLKEKLGKGDFSALGEIRKTVLELAAPSQLVQELKNKMQTSGMPWPGDEGQQRWDQAWMAIKKVWASKWNERAYFSTRKVKLDHDYLCMAVLVQEIINADYAFVIHTTNPSSGDSSEIYAEVVKGLGETLVGAYPGRALSFVSKKNNLNSPQVLGYPSKPIGLFIRRSIIFRSDSNGEDLEGYAGAGLYDSLPMDEEEKVVLDYSSDPLIIDAKFRQSILSSIACAGSAIEELYGSPQDIEGVVKDGKIYVVQTRPQILWRYPGPGAKYSKYLSKEEAENDSANAVGVPPHGSSHANVGLANAVHGNKTCYGGHRRAIFCFILGFAMALVLLAVCKRAL</sequence>
<feature type="transmembrane region" description="Helical" evidence="16">
    <location>
        <begin position="1440"/>
        <end position="1459"/>
    </location>
</feature>
<keyword evidence="16" id="KW-0472">Membrane</keyword>
<comment type="cofactor">
    <cofactor evidence="1">
        <name>Mg(2+)</name>
        <dbReference type="ChEBI" id="CHEBI:18420"/>
    </cofactor>
</comment>
<feature type="domain" description="Pyruvate phosphate dikinase AMP/ATP-binding" evidence="17">
    <location>
        <begin position="1179"/>
        <end position="1384"/>
    </location>
</feature>